<sequence>MQFLILIWTVVATSMVVESVRVSDVDSEFHEMLRYLRGLRLGFLWPEKKNSSDVSTTISRLCPTGMLFSSMCNKCVVAGKLCPEDYKPDFQLEKCIYIGVSTTESISAETNSSTEATTIA</sequence>
<dbReference type="AlphaFoldDB" id="A0A5E4NAE7"/>
<evidence type="ECO:0000313" key="2">
    <source>
        <dbReference type="EMBL" id="VVC40746.1"/>
    </source>
</evidence>
<dbReference type="EMBL" id="CABPRJ010001907">
    <property type="protein sequence ID" value="VVC40746.1"/>
    <property type="molecule type" value="Genomic_DNA"/>
</dbReference>
<keyword evidence="1" id="KW-0732">Signal</keyword>
<gene>
    <name evidence="2" type="ORF">CINCED_3A000349</name>
</gene>
<keyword evidence="3" id="KW-1185">Reference proteome</keyword>
<feature type="chain" id="PRO_5022794465" evidence="1">
    <location>
        <begin position="20"/>
        <end position="120"/>
    </location>
</feature>
<reference evidence="2 3" key="1">
    <citation type="submission" date="2019-08" db="EMBL/GenBank/DDBJ databases">
        <authorList>
            <person name="Alioto T."/>
            <person name="Alioto T."/>
            <person name="Gomez Garrido J."/>
        </authorList>
    </citation>
    <scope>NUCLEOTIDE SEQUENCE [LARGE SCALE GENOMIC DNA]</scope>
</reference>
<evidence type="ECO:0000256" key="1">
    <source>
        <dbReference type="SAM" id="SignalP"/>
    </source>
</evidence>
<accession>A0A5E4NAE7</accession>
<proteinExistence type="predicted"/>
<dbReference type="Proteomes" id="UP000325440">
    <property type="component" value="Unassembled WGS sequence"/>
</dbReference>
<protein>
    <submittedName>
        <fullName evidence="2">Uncharacterized protein</fullName>
    </submittedName>
</protein>
<evidence type="ECO:0000313" key="3">
    <source>
        <dbReference type="Proteomes" id="UP000325440"/>
    </source>
</evidence>
<name>A0A5E4NAE7_9HEMI</name>
<organism evidence="2 3">
    <name type="scientific">Cinara cedri</name>
    <dbReference type="NCBI Taxonomy" id="506608"/>
    <lineage>
        <taxon>Eukaryota</taxon>
        <taxon>Metazoa</taxon>
        <taxon>Ecdysozoa</taxon>
        <taxon>Arthropoda</taxon>
        <taxon>Hexapoda</taxon>
        <taxon>Insecta</taxon>
        <taxon>Pterygota</taxon>
        <taxon>Neoptera</taxon>
        <taxon>Paraneoptera</taxon>
        <taxon>Hemiptera</taxon>
        <taxon>Sternorrhyncha</taxon>
        <taxon>Aphidomorpha</taxon>
        <taxon>Aphidoidea</taxon>
        <taxon>Aphididae</taxon>
        <taxon>Lachninae</taxon>
        <taxon>Cinara</taxon>
    </lineage>
</organism>
<feature type="signal peptide" evidence="1">
    <location>
        <begin position="1"/>
        <end position="19"/>
    </location>
</feature>